<organism evidence="2 3">
    <name type="scientific">Candidatus Roizmanbacteria bacterium RIFOXYA1_FULL_41_12</name>
    <dbReference type="NCBI Taxonomy" id="1802082"/>
    <lineage>
        <taxon>Bacteria</taxon>
        <taxon>Candidatus Roizmaniibacteriota</taxon>
    </lineage>
</organism>
<evidence type="ECO:0000313" key="2">
    <source>
        <dbReference type="EMBL" id="OGK63172.1"/>
    </source>
</evidence>
<reference evidence="2 3" key="1">
    <citation type="journal article" date="2016" name="Nat. Commun.">
        <title>Thousands of microbial genomes shed light on interconnected biogeochemical processes in an aquifer system.</title>
        <authorList>
            <person name="Anantharaman K."/>
            <person name="Brown C.T."/>
            <person name="Hug L.A."/>
            <person name="Sharon I."/>
            <person name="Castelle C.J."/>
            <person name="Probst A.J."/>
            <person name="Thomas B.C."/>
            <person name="Singh A."/>
            <person name="Wilkins M.J."/>
            <person name="Karaoz U."/>
            <person name="Brodie E.L."/>
            <person name="Williams K.H."/>
            <person name="Hubbard S.S."/>
            <person name="Banfield J.F."/>
        </authorList>
    </citation>
    <scope>NUCLEOTIDE SEQUENCE [LARGE SCALE GENOMIC DNA]</scope>
</reference>
<dbReference type="EMBL" id="MGBG01000023">
    <property type="protein sequence ID" value="OGK63172.1"/>
    <property type="molecule type" value="Genomic_DNA"/>
</dbReference>
<dbReference type="Proteomes" id="UP000178450">
    <property type="component" value="Unassembled WGS sequence"/>
</dbReference>
<name>A0A1F7K5N1_9BACT</name>
<protein>
    <recommendedName>
        <fullName evidence="4">Regulatory protein YycH domain-containing protein</fullName>
    </recommendedName>
</protein>
<feature type="transmembrane region" description="Helical" evidence="1">
    <location>
        <begin position="12"/>
        <end position="37"/>
    </location>
</feature>
<keyword evidence="1" id="KW-1133">Transmembrane helix</keyword>
<gene>
    <name evidence="2" type="ORF">A2209_02865</name>
</gene>
<evidence type="ECO:0000313" key="3">
    <source>
        <dbReference type="Proteomes" id="UP000178450"/>
    </source>
</evidence>
<comment type="caution">
    <text evidence="2">The sequence shown here is derived from an EMBL/GenBank/DDBJ whole genome shotgun (WGS) entry which is preliminary data.</text>
</comment>
<keyword evidence="1" id="KW-0812">Transmembrane</keyword>
<evidence type="ECO:0008006" key="4">
    <source>
        <dbReference type="Google" id="ProtNLM"/>
    </source>
</evidence>
<accession>A0A1F7K5N1</accession>
<sequence length="354" mass="40880">MTLSEFSLQIRVMAKLLGLLILGILFFYLLIILVLMITAKPVQEDLHLNPVYGSIKAPVFEEGINSGKYEYVLDTINGQYPETTASAAVYFIPEPKSTLAYLAKIDSLAKSFDFDTEIYQSQRLNDQWVKYEDNYRILEINIVNLHFKYYYKTGSQLQALVEATPEARFTLLENEFVEKGRQGMLTRDAYPRYLATGTNNPVYQTYDLMTNKFIPYEEGSFPQAVRIDFFREDEVLNILTPEYFSSQNYVILAPLNYYAEIVQMQYLSFEKLSEEPGVYPLLTSEEAFAKLKQGKATTISISKNHSNKIKIKKIDVGYYDPQSYQPYFQPVFVFLGSDDFVAYLPAIKDEYLLK</sequence>
<dbReference type="AlphaFoldDB" id="A0A1F7K5N1"/>
<proteinExistence type="predicted"/>
<evidence type="ECO:0000256" key="1">
    <source>
        <dbReference type="SAM" id="Phobius"/>
    </source>
</evidence>
<keyword evidence="1" id="KW-0472">Membrane</keyword>